<feature type="transmembrane region" description="Helical" evidence="3">
    <location>
        <begin position="579"/>
        <end position="598"/>
    </location>
</feature>
<accession>A0A8S1UYD4</accession>
<keyword evidence="3" id="KW-0812">Transmembrane</keyword>
<dbReference type="SMART" id="SM00698">
    <property type="entry name" value="MORN"/>
    <property type="match status" value="9"/>
</dbReference>
<evidence type="ECO:0000259" key="4">
    <source>
        <dbReference type="PROSITE" id="PS50192"/>
    </source>
</evidence>
<name>A0A8S1UYD4_9CILI</name>
<dbReference type="AlphaFoldDB" id="A0A8S1UYD4"/>
<organism evidence="5 6">
    <name type="scientific">Paramecium pentaurelia</name>
    <dbReference type="NCBI Taxonomy" id="43138"/>
    <lineage>
        <taxon>Eukaryota</taxon>
        <taxon>Sar</taxon>
        <taxon>Alveolata</taxon>
        <taxon>Ciliophora</taxon>
        <taxon>Intramacronucleata</taxon>
        <taxon>Oligohymenophorea</taxon>
        <taxon>Peniculida</taxon>
        <taxon>Parameciidae</taxon>
        <taxon>Paramecium</taxon>
    </lineage>
</organism>
<evidence type="ECO:0000313" key="6">
    <source>
        <dbReference type="Proteomes" id="UP000689195"/>
    </source>
</evidence>
<keyword evidence="2" id="KW-0175">Coiled coil</keyword>
<keyword evidence="1" id="KW-0677">Repeat</keyword>
<gene>
    <name evidence="5" type="ORF">PPENT_87.1.T0500222</name>
</gene>
<dbReference type="PANTHER" id="PTHR43215">
    <property type="entry name" value="RADIAL SPOKE HEAD 1 HOMOLOG"/>
    <property type="match status" value="1"/>
</dbReference>
<comment type="caution">
    <text evidence="5">The sequence shown here is derived from an EMBL/GenBank/DDBJ whole genome shotgun (WGS) entry which is preliminary data.</text>
</comment>
<dbReference type="Pfam" id="PF02493">
    <property type="entry name" value="MORN"/>
    <property type="match status" value="8"/>
</dbReference>
<evidence type="ECO:0000313" key="5">
    <source>
        <dbReference type="EMBL" id="CAD8169223.1"/>
    </source>
</evidence>
<dbReference type="GO" id="GO:0005829">
    <property type="term" value="C:cytosol"/>
    <property type="evidence" value="ECO:0007669"/>
    <property type="project" value="TreeGrafter"/>
</dbReference>
<feature type="domain" description="T-SNARE coiled-coil homology" evidence="4">
    <location>
        <begin position="506"/>
        <end position="568"/>
    </location>
</feature>
<evidence type="ECO:0000256" key="3">
    <source>
        <dbReference type="SAM" id="Phobius"/>
    </source>
</evidence>
<feature type="coiled-coil region" evidence="2">
    <location>
        <begin position="351"/>
        <end position="408"/>
    </location>
</feature>
<keyword evidence="6" id="KW-1185">Reference proteome</keyword>
<reference evidence="5" key="1">
    <citation type="submission" date="2021-01" db="EMBL/GenBank/DDBJ databases">
        <authorList>
            <consortium name="Genoscope - CEA"/>
            <person name="William W."/>
        </authorList>
    </citation>
    <scope>NUCLEOTIDE SEQUENCE</scope>
</reference>
<proteinExistence type="predicted"/>
<dbReference type="FunFam" id="1.20.5.110:FF:000200">
    <property type="entry name" value="Syntaxin 11-1"/>
    <property type="match status" value="1"/>
</dbReference>
<evidence type="ECO:0000256" key="2">
    <source>
        <dbReference type="SAM" id="Coils"/>
    </source>
</evidence>
<dbReference type="PANTHER" id="PTHR43215:SF14">
    <property type="entry name" value="RADIAL SPOKE HEAD 1 HOMOLOG"/>
    <property type="match status" value="1"/>
</dbReference>
<dbReference type="OrthoDB" id="203073at2759"/>
<dbReference type="Proteomes" id="UP000689195">
    <property type="component" value="Unassembled WGS sequence"/>
</dbReference>
<dbReference type="InterPro" id="IPR000727">
    <property type="entry name" value="T_SNARE_dom"/>
</dbReference>
<dbReference type="Pfam" id="PF05739">
    <property type="entry name" value="SNARE"/>
    <property type="match status" value="1"/>
</dbReference>
<dbReference type="PROSITE" id="PS50192">
    <property type="entry name" value="T_SNARE"/>
    <property type="match status" value="1"/>
</dbReference>
<sequence>MGQCVCSEQITVLSEAPPLTFTSKIETIREVGALPDEPLIQGDLEKNLSQTKTRQLDDSLLLEIHRPDVKEAKLTSQLFQTTSFKVKELLDRLAPFEVEDSEAYFYGVYELNNGSLYQGGWLEGQKNGKGVQIMKNGSIYEGQFSRGMANGKGRMIYADGDYYIGQWCDDQHYGYGEYYHGDGAMYKGDWFENLQNGQGFEFFSDKSSYTGQFKLGKREGYGVYKFPDGSLYEGSFKNNQFNGQGTYTWNDGRKYEGEWLNDQMDGKGKMTWADGTIYQGEYKNDKKHGFGTLTWPDSRQYSGQWEYGKQHGIGEYTNSQQGKRKGQWVNGKRIDLHTSLLNNNISFDQLYEKVKAQLIDYQQSVDELQVSGESEIDQHNVNQVFLQLKAIQLEHMDIKENIIKLEQSSRGVEQRNKTKKLRDLYTSHLQRHQQLYKNMINDCGYESLKEVLKDIERMMKMTSKQDVQNFTLNHSSNNQQNVQNAQQLQMMDVQTFEQFDHIEWHNQIIKQNQEEIDQIQYKTQTINKIVQDLALEIEHQDTYFDVIETNVTTTKENVIKTQEQLSKTQEQQKTGKKKLWCMLICAFVAFLVLLLILLL</sequence>
<dbReference type="InterPro" id="IPR003409">
    <property type="entry name" value="MORN"/>
</dbReference>
<protein>
    <recommendedName>
        <fullName evidence="4">t-SNARE coiled-coil homology domain-containing protein</fullName>
    </recommendedName>
</protein>
<keyword evidence="3" id="KW-0472">Membrane</keyword>
<keyword evidence="3" id="KW-1133">Transmembrane helix</keyword>
<evidence type="ECO:0000256" key="1">
    <source>
        <dbReference type="ARBA" id="ARBA00022737"/>
    </source>
</evidence>
<dbReference type="EMBL" id="CAJJDO010000050">
    <property type="protein sequence ID" value="CAD8169223.1"/>
    <property type="molecule type" value="Genomic_DNA"/>
</dbReference>